<evidence type="ECO:0000256" key="4">
    <source>
        <dbReference type="SAM" id="MobiDB-lite"/>
    </source>
</evidence>
<dbReference type="AlphaFoldDB" id="A0A077WPU0"/>
<dbReference type="PRINTS" id="PR00503">
    <property type="entry name" value="BROMODOMAIN"/>
</dbReference>
<dbReference type="PANTHER" id="PTHR22880">
    <property type="entry name" value="FALZ-RELATED BROMODOMAIN-CONTAINING PROTEINS"/>
    <property type="match status" value="1"/>
</dbReference>
<feature type="region of interest" description="Disordered" evidence="4">
    <location>
        <begin position="267"/>
        <end position="450"/>
    </location>
</feature>
<keyword evidence="1 2" id="KW-0103">Bromodomain</keyword>
<feature type="compositionally biased region" description="Polar residues" evidence="4">
    <location>
        <begin position="383"/>
        <end position="419"/>
    </location>
</feature>
<dbReference type="SUPFAM" id="SSF47370">
    <property type="entry name" value="Bromodomain"/>
    <property type="match status" value="2"/>
</dbReference>
<dbReference type="GO" id="GO:0006355">
    <property type="term" value="P:regulation of DNA-templated transcription"/>
    <property type="evidence" value="ECO:0007669"/>
    <property type="project" value="TreeGrafter"/>
</dbReference>
<proteinExistence type="predicted"/>
<dbReference type="PANTHER" id="PTHR22880:SF225">
    <property type="entry name" value="BROMODOMAIN-CONTAINING PROTEIN BET-1-RELATED"/>
    <property type="match status" value="1"/>
</dbReference>
<evidence type="ECO:0000256" key="2">
    <source>
        <dbReference type="PROSITE-ProRule" id="PRU00035"/>
    </source>
</evidence>
<dbReference type="InterPro" id="IPR001487">
    <property type="entry name" value="Bromodomain"/>
</dbReference>
<gene>
    <name evidence="6" type="ORF">LRAMOSA10780</name>
</gene>
<evidence type="ECO:0000256" key="1">
    <source>
        <dbReference type="ARBA" id="ARBA00023117"/>
    </source>
</evidence>
<dbReference type="PROSITE" id="PS00633">
    <property type="entry name" value="BROMODOMAIN_1"/>
    <property type="match status" value="1"/>
</dbReference>
<accession>A0A077WPU0</accession>
<name>A0A077WPU0_9FUNG</name>
<dbReference type="GO" id="GO:0006338">
    <property type="term" value="P:chromatin remodeling"/>
    <property type="evidence" value="ECO:0007669"/>
    <property type="project" value="TreeGrafter"/>
</dbReference>
<dbReference type="Gene3D" id="1.20.920.10">
    <property type="entry name" value="Bromodomain-like"/>
    <property type="match status" value="2"/>
</dbReference>
<reference evidence="6" key="1">
    <citation type="journal article" date="2014" name="Genome Announc.">
        <title>De novo whole-genome sequence and genome annotation of Lichtheimia ramosa.</title>
        <authorList>
            <person name="Linde J."/>
            <person name="Schwartze V."/>
            <person name="Binder U."/>
            <person name="Lass-Florl C."/>
            <person name="Voigt K."/>
            <person name="Horn F."/>
        </authorList>
    </citation>
    <scope>NUCLEOTIDE SEQUENCE</scope>
    <source>
        <strain evidence="6">JMRC FSU:6197</strain>
    </source>
</reference>
<dbReference type="OrthoDB" id="21449at2759"/>
<dbReference type="InterPro" id="IPR036427">
    <property type="entry name" value="Bromodomain-like_sf"/>
</dbReference>
<protein>
    <recommendedName>
        <fullName evidence="5">Bromo domain-containing protein</fullName>
    </recommendedName>
</protein>
<dbReference type="PROSITE" id="PS50014">
    <property type="entry name" value="BROMODOMAIN_2"/>
    <property type="match status" value="2"/>
</dbReference>
<evidence type="ECO:0000259" key="5">
    <source>
        <dbReference type="PROSITE" id="PS50014"/>
    </source>
</evidence>
<dbReference type="SMART" id="SM00297">
    <property type="entry name" value="BROMO"/>
    <property type="match status" value="2"/>
</dbReference>
<evidence type="ECO:0000256" key="3">
    <source>
        <dbReference type="SAM" id="Coils"/>
    </source>
</evidence>
<feature type="coiled-coil region" evidence="3">
    <location>
        <begin position="458"/>
        <end position="502"/>
    </location>
</feature>
<dbReference type="GO" id="GO:0005634">
    <property type="term" value="C:nucleus"/>
    <property type="evidence" value="ECO:0007669"/>
    <property type="project" value="TreeGrafter"/>
</dbReference>
<evidence type="ECO:0000313" key="6">
    <source>
        <dbReference type="EMBL" id="CDS09420.1"/>
    </source>
</evidence>
<feature type="compositionally biased region" description="Low complexity" evidence="4">
    <location>
        <begin position="358"/>
        <end position="373"/>
    </location>
</feature>
<sequence length="612" mass="70334">MLALGNSVLLSTAHSMDMQNTTQPASTDQPSAEHAIMSPRDKQFCTNLLHSLQKDKHAYPFLEAVDPVKLNIPDYPDIIKNPMDLGTIESKLHNDQYDSIDAFASDIKLMFDNCYLYNGPQDPVSALGRSLQKVFDRGMKKKPGRSFVPAGSMPEDDYYRCEKTIREFKKKKHSEYAWIFSKPVDAEAWGATNYHEIIKTPMDLSTMENKLLDHQYKNEQEFVDDMRLMFQNCYTYNPPMHPVHALGKKFEAVFDAYWEKLHEDNQGDYKKKNNASKGLKRDASSFDSIPSQPKRSRQNVEELGTSQDTKPSVLKLRLPTASLKQNLTPQSTPTSASPVPASNNNHHLHLAISKHPPASQSASSSSTSATSSTNTKRLALSDTKLSTPTKPNASTSLSLSAQRRPNTTSTTARPQQQHPNARPNEANKVPPNKMANKLPSKPVPKKPAPQAFDVGVLLDGIAQEKEQREREKRLQQEQQLRFEEKKRENEMRRRQEEELKRQGWRDWATKKKEQDRKARMEALEASPINISRDKLRFHRFEKELSKNRDWHQLYGFHREALQYHKYPMPSFMRNSQRSLSDVRALLLNATFRHRREDDQMHHDDSVQDMDLE</sequence>
<dbReference type="Pfam" id="PF00439">
    <property type="entry name" value="Bromodomain"/>
    <property type="match status" value="2"/>
</dbReference>
<dbReference type="EMBL" id="LK023332">
    <property type="protein sequence ID" value="CDS09420.1"/>
    <property type="molecule type" value="Genomic_DNA"/>
</dbReference>
<organism evidence="6">
    <name type="scientific">Lichtheimia ramosa</name>
    <dbReference type="NCBI Taxonomy" id="688394"/>
    <lineage>
        <taxon>Eukaryota</taxon>
        <taxon>Fungi</taxon>
        <taxon>Fungi incertae sedis</taxon>
        <taxon>Mucoromycota</taxon>
        <taxon>Mucoromycotina</taxon>
        <taxon>Mucoromycetes</taxon>
        <taxon>Mucorales</taxon>
        <taxon>Lichtheimiaceae</taxon>
        <taxon>Lichtheimia</taxon>
    </lineage>
</organism>
<dbReference type="GO" id="GO:0000785">
    <property type="term" value="C:chromatin"/>
    <property type="evidence" value="ECO:0007669"/>
    <property type="project" value="TreeGrafter"/>
</dbReference>
<dbReference type="InterPro" id="IPR018359">
    <property type="entry name" value="Bromodomain_CS"/>
</dbReference>
<dbReference type="InterPro" id="IPR050935">
    <property type="entry name" value="Bromo_chromatin_reader"/>
</dbReference>
<feature type="compositionally biased region" description="Low complexity" evidence="4">
    <location>
        <begin position="328"/>
        <end position="345"/>
    </location>
</feature>
<feature type="domain" description="Bromo" evidence="5">
    <location>
        <begin position="172"/>
        <end position="244"/>
    </location>
</feature>
<feature type="domain" description="Bromo" evidence="5">
    <location>
        <begin position="53"/>
        <end position="125"/>
    </location>
</feature>
<keyword evidence="3" id="KW-0175">Coiled coil</keyword>